<evidence type="ECO:0000313" key="3">
    <source>
        <dbReference type="Proteomes" id="UP000199426"/>
    </source>
</evidence>
<dbReference type="EMBL" id="FNEG01000001">
    <property type="protein sequence ID" value="SDI37856.1"/>
    <property type="molecule type" value="Genomic_DNA"/>
</dbReference>
<dbReference type="OrthoDB" id="933310at2"/>
<dbReference type="RefSeq" id="WP_139166078.1">
    <property type="nucleotide sequence ID" value="NZ_FNEG01000001.1"/>
</dbReference>
<dbReference type="Gene3D" id="2.60.120.40">
    <property type="match status" value="1"/>
</dbReference>
<proteinExistence type="predicted"/>
<evidence type="ECO:0008006" key="5">
    <source>
        <dbReference type="Google" id="ProtNLM"/>
    </source>
</evidence>
<evidence type="ECO:0000313" key="2">
    <source>
        <dbReference type="EMBL" id="SQB26887.1"/>
    </source>
</evidence>
<dbReference type="AlphaFoldDB" id="A0A2X2VJF3"/>
<dbReference type="Proteomes" id="UP000199426">
    <property type="component" value="Unassembled WGS sequence"/>
</dbReference>
<dbReference type="Proteomes" id="UP000251670">
    <property type="component" value="Unassembled WGS sequence"/>
</dbReference>
<evidence type="ECO:0000313" key="4">
    <source>
        <dbReference type="Proteomes" id="UP000251670"/>
    </source>
</evidence>
<gene>
    <name evidence="2" type="ORF">NCTC13492_00566</name>
    <name evidence="1" type="ORF">SAMN05421542_1026</name>
</gene>
<sequence>MRIYFLLTMCLSVSHYSQVGINTNASPDVSAALHINSTNKGLLIPRVSLSGVTDITTIKNPANGLLVFNLADANNGTPLNTNDDVVKNKLYSFSNGRWNAFVNGEELNQKINNILLNRLIALVNMNPSGNELSFVSSDLGNNIRRFIFDHKVTDKLNTFNTSTGEFTAPFTGYYLINMNILLKPWGNNYNPGSNIKNPIRLGLSKPYTGSFSANGLTDIIFQNANENLDSAQGGNFITYLNFKSIIYLQSGEKTVPIVKYITPGTAGNQYNLNTEANNYNRVLTNTISIIYLPTS</sequence>
<evidence type="ECO:0000313" key="1">
    <source>
        <dbReference type="EMBL" id="SDI37856.1"/>
    </source>
</evidence>
<dbReference type="SUPFAM" id="SSF49842">
    <property type="entry name" value="TNF-like"/>
    <property type="match status" value="1"/>
</dbReference>
<dbReference type="InterPro" id="IPR008983">
    <property type="entry name" value="Tumour_necrosis_fac-like_dom"/>
</dbReference>
<accession>A0A2X2VJF3</accession>
<protein>
    <recommendedName>
        <fullName evidence="5">C1q domain</fullName>
    </recommendedName>
</protein>
<reference evidence="1 3" key="1">
    <citation type="submission" date="2016-10" db="EMBL/GenBank/DDBJ databases">
        <authorList>
            <person name="Varghese N."/>
            <person name="Submissions S."/>
        </authorList>
    </citation>
    <scope>NUCLEOTIDE SEQUENCE [LARGE SCALE GENOMIC DNA]</scope>
    <source>
        <strain evidence="1 3">DSM 19299</strain>
    </source>
</reference>
<dbReference type="STRING" id="445960.SAMN05421542_1026"/>
<dbReference type="EMBL" id="UAWB01000002">
    <property type="protein sequence ID" value="SQB26887.1"/>
    <property type="molecule type" value="Genomic_DNA"/>
</dbReference>
<reference evidence="2 4" key="2">
    <citation type="submission" date="2018-06" db="EMBL/GenBank/DDBJ databases">
        <authorList>
            <consortium name="Pathogen Informatics"/>
            <person name="Doyle S."/>
        </authorList>
    </citation>
    <scope>NUCLEOTIDE SEQUENCE [LARGE SCALE GENOMIC DNA]</scope>
    <source>
        <strain evidence="2 4">NCTC13492</strain>
    </source>
</reference>
<name>A0A2X2VJF3_CHRJE</name>
<keyword evidence="3" id="KW-1185">Reference proteome</keyword>
<organism evidence="2 4">
    <name type="scientific">Chryseobacterium jejuense</name>
    <dbReference type="NCBI Taxonomy" id="445960"/>
    <lineage>
        <taxon>Bacteria</taxon>
        <taxon>Pseudomonadati</taxon>
        <taxon>Bacteroidota</taxon>
        <taxon>Flavobacteriia</taxon>
        <taxon>Flavobacteriales</taxon>
        <taxon>Weeksellaceae</taxon>
        <taxon>Chryseobacterium group</taxon>
        <taxon>Chryseobacterium</taxon>
    </lineage>
</organism>